<feature type="domain" description="Glycosyl hydrolase 94 catalytic" evidence="6">
    <location>
        <begin position="2397"/>
        <end position="2821"/>
    </location>
</feature>
<evidence type="ECO:0000313" key="7">
    <source>
        <dbReference type="EMBL" id="KIC96035.1"/>
    </source>
</evidence>
<dbReference type="EMBL" id="JSVC01000002">
    <property type="protein sequence ID" value="KIC96035.1"/>
    <property type="molecule type" value="Genomic_DNA"/>
</dbReference>
<dbReference type="Pfam" id="PF06165">
    <property type="entry name" value="GH94_b-supersand"/>
    <property type="match status" value="2"/>
</dbReference>
<organism evidence="7 8">
    <name type="scientific">Flavihumibacter solisilvae</name>
    <dbReference type="NCBI Taxonomy" id="1349421"/>
    <lineage>
        <taxon>Bacteria</taxon>
        <taxon>Pseudomonadati</taxon>
        <taxon>Bacteroidota</taxon>
        <taxon>Chitinophagia</taxon>
        <taxon>Chitinophagales</taxon>
        <taxon>Chitinophagaceae</taxon>
        <taxon>Flavihumibacter</taxon>
    </lineage>
</organism>
<feature type="transmembrane region" description="Helical" evidence="3">
    <location>
        <begin position="423"/>
        <end position="446"/>
    </location>
</feature>
<dbReference type="SUPFAM" id="SSF48208">
    <property type="entry name" value="Six-hairpin glycosidases"/>
    <property type="match status" value="1"/>
</dbReference>
<dbReference type="Gene3D" id="3.90.1200.10">
    <property type="match status" value="1"/>
</dbReference>
<dbReference type="Proteomes" id="UP000031408">
    <property type="component" value="Unassembled WGS sequence"/>
</dbReference>
<dbReference type="GO" id="GO:0005975">
    <property type="term" value="P:carbohydrate metabolic process"/>
    <property type="evidence" value="ECO:0007669"/>
    <property type="project" value="InterPro"/>
</dbReference>
<dbReference type="GO" id="GO:0016757">
    <property type="term" value="F:glycosyltransferase activity"/>
    <property type="evidence" value="ECO:0007669"/>
    <property type="project" value="UniProtKB-KW"/>
</dbReference>
<dbReference type="InterPro" id="IPR037018">
    <property type="entry name" value="GH65_N"/>
</dbReference>
<keyword evidence="3" id="KW-1133">Transmembrane helix</keyword>
<dbReference type="InterPro" id="IPR012341">
    <property type="entry name" value="6hp_glycosidase-like_sf"/>
</dbReference>
<dbReference type="SUPFAM" id="SSF74650">
    <property type="entry name" value="Galactose mutarotase-like"/>
    <property type="match status" value="2"/>
</dbReference>
<dbReference type="OrthoDB" id="9769991at2"/>
<keyword evidence="1" id="KW-0328">Glycosyltransferase</keyword>
<dbReference type="CDD" id="cd11756">
    <property type="entry name" value="GH94N_ChvB_NdvB_1_like"/>
    <property type="match status" value="1"/>
</dbReference>
<gene>
    <name evidence="7" type="ORF">OI18_02295</name>
</gene>
<dbReference type="InterPro" id="IPR011013">
    <property type="entry name" value="Gal_mutarotase_sf_dom"/>
</dbReference>
<feature type="transmembrane region" description="Helical" evidence="3">
    <location>
        <begin position="952"/>
        <end position="972"/>
    </location>
</feature>
<feature type="transmembrane region" description="Helical" evidence="3">
    <location>
        <begin position="897"/>
        <end position="917"/>
    </location>
</feature>
<dbReference type="InterPro" id="IPR019282">
    <property type="entry name" value="Glycoamylase-like_cons_dom"/>
</dbReference>
<dbReference type="GO" id="GO:0030246">
    <property type="term" value="F:carbohydrate binding"/>
    <property type="evidence" value="ECO:0007669"/>
    <property type="project" value="InterPro"/>
</dbReference>
<dbReference type="Gene3D" id="1.50.10.140">
    <property type="match status" value="2"/>
</dbReference>
<comment type="caution">
    <text evidence="7">The sequence shown here is derived from an EMBL/GenBank/DDBJ whole genome shotgun (WGS) entry which is preliminary data.</text>
</comment>
<dbReference type="InterPro" id="IPR037820">
    <property type="entry name" value="GH94N_NdvB"/>
</dbReference>
<keyword evidence="8" id="KW-1185">Reference proteome</keyword>
<proteinExistence type="predicted"/>
<evidence type="ECO:0000256" key="1">
    <source>
        <dbReference type="ARBA" id="ARBA00022676"/>
    </source>
</evidence>
<dbReference type="PANTHER" id="PTHR37469:SF2">
    <property type="entry name" value="CELLOBIONIC ACID PHOSPHORYLASE"/>
    <property type="match status" value="1"/>
</dbReference>
<dbReference type="Gene3D" id="2.60.420.10">
    <property type="entry name" value="Maltose phosphorylase, domain 3"/>
    <property type="match status" value="1"/>
</dbReference>
<feature type="transmembrane region" description="Helical" evidence="3">
    <location>
        <begin position="452"/>
        <end position="482"/>
    </location>
</feature>
<feature type="domain" description="Glycosyl hydrolase 94 supersandwich" evidence="4">
    <location>
        <begin position="2114"/>
        <end position="2382"/>
    </location>
</feature>
<name>A0A0C1IPC3_9BACT</name>
<evidence type="ECO:0000259" key="4">
    <source>
        <dbReference type="Pfam" id="PF06165"/>
    </source>
</evidence>
<dbReference type="Pfam" id="PF17167">
    <property type="entry name" value="Glyco_hydro_94"/>
    <property type="match status" value="1"/>
</dbReference>
<feature type="domain" description="Glycoamylase-like" evidence="5">
    <location>
        <begin position="1361"/>
        <end position="1570"/>
    </location>
</feature>
<evidence type="ECO:0000259" key="6">
    <source>
        <dbReference type="Pfam" id="PF17167"/>
    </source>
</evidence>
<dbReference type="STRING" id="1349421.OI18_02295"/>
<dbReference type="Gene3D" id="2.70.98.40">
    <property type="entry name" value="Glycoside hydrolase, family 65, N-terminal domain"/>
    <property type="match status" value="2"/>
</dbReference>
<dbReference type="PANTHER" id="PTHR37469">
    <property type="entry name" value="CELLOBIONIC ACID PHOSPHORYLASE-RELATED"/>
    <property type="match status" value="1"/>
</dbReference>
<accession>A0A0C1IPC3</accession>
<evidence type="ECO:0000256" key="3">
    <source>
        <dbReference type="SAM" id="Phobius"/>
    </source>
</evidence>
<dbReference type="RefSeq" id="WP_039136792.1">
    <property type="nucleotide sequence ID" value="NZ_JSVC01000002.1"/>
</dbReference>
<keyword evidence="2" id="KW-0808">Transferase</keyword>
<protein>
    <submittedName>
        <fullName evidence="7">NdvB</fullName>
    </submittedName>
</protein>
<dbReference type="CDD" id="cd11753">
    <property type="entry name" value="GH94N_ChvB_NdvB_2_like"/>
    <property type="match status" value="1"/>
</dbReference>
<sequence length="2895" mass="329297">MKVNTNTVYDILLRMRQYFNGDNPMKNYAYEEPLRSELLSTDQMEERGRIVATAHRLAEGRAPDQLLKRLAENEKVLLIVRNLLVEAVKANRIITPAGEWLLDNFYLLEEQIVIGKKHLPKGYSQSLPRLANGPSEGLPRVYDIALEIISHSDGRVDLRTLSSFVAAYQTVTKLTLGELWAIPIMLRLALLENLRRVASRIALDKIDQNLADFWAEEMIAAAEKNPKNLILEIADMARSNPPMESPFVAEFTRRLQGKGPALALPLQWLEQELAETGQSAGDLVNFENQKQAANQVSMSNSIGSLRFLSSTNWQEFVETISLVDQALRQDIGGVYSQMDFATRDRYRHVVERIAKHSELSEYEVARIAIDLAAQSNGHPEVHSRKSHVGYYLVDKGLAETEAKAKMKRGIFGHTKVLLKRIPVGAYITSIVLLTLIISGALLEMAWRDSIPYWQLAIFGFFLITANSQFAVLVVNWVITLLAQPKLLPRMDYSKGIPPETRTLIVIPTIISDDESVDHLIEGLEVRYLANPDENLHFALLTDFSDAEEESLPGDDDLVAYACSRISELNKKYFRRRSEIFYLFHRPRKWNPREGCWMGYERKRGKLGDLNALLRGAERTAFSAIVGDYSFLTNVRYVITLDTDTQLPRETAWKLTATMAHPLNHPVYVRNKQRIVDGYGILQPRVAVSLPKANSSWYARLHANDSGLDPYTRVTSDVYQDLFREGSFIGKGIYDVDAFEQVLKARFPENRILSHDLLEGNYVRSGLLSDVQLYEEYPSGYLTDVNRRHRWIRGDWQIATWILPLVPGTSKRLMRNRLSGLSRWKISDNIRRSLVPLAFTALFILSWAWLSYSWLWTIIIISLIFLPVLLLIIWDVLHKPEDISFKAHIRECIQSGTGNISLALFTLSTLPFEAWYNLDAIFRTLWRMCITNKRLLQWTPSSDHSSQPTNSLAAMYLIMWSGPAIAFLTFIFFSYFSPTVVAVAAPLLILWGISPGIAWGVSLPVVPQVPDLNDKQKSFLRRLSRKTWAFFERFVGEEDNWLPPDNYQEHPVEIVAHRTSPTNMGISVLANLAAYDFGYIPMSQLLDRTSKSFGTMNRMEKYKGHFFNWYDTISLNPLPPKYISSVDSGNLCGHILTLRQGLLEIPGRSVVHPRLFEGIRDTFDILAEHSGKSEIAGLRKFRDEFDKAVLVQPGTLRSVKLSLYNLLTCTEALADSPGHGDEEYVWWLNSLLQHIENAIDDLLTIAPWLVLSEAPVEFETLKELDLPRTLSQVAELEDEWIPRIQSYNSIENTVAEKEWLLAATNYIKKASSVARDRLALVDTLTRNCETMADVEYNFLYDKSRHLLRIGYNVDDHRADGSYYDLLASESRLCTFVAIAQGKLPQESWFALNRLLTNTSGDPVLLSWSGSMFEYLMPLLVMPTYENTLLDQTHRATVERQIEYGGQRNIPWGMSESGYNMFDVNLNYQYRAFGVPGLGLKRGLGDDLVIAPYATMMALMVDPEEAQRNLQVLTDHKFQGRYGFFEAIDYTTSRLPRGQSHAIVRSFMVHHQGMGFLSLAYLLLDKPMQKRFEAEPQFQATLLLLQERIPRASIFYAHTSDIGETHIDIGYPEMRVISTPDTPIPEVQLMSNSKYQVMITNSGGGYSRWKEIAVTRWREDTTCDNWGVFCYIKNIETGNYWSNTYQPTHRQAKNFQAVFSQGHAEFKRHDEGFETRTEVVVSPEDDIEMRRVRITNRNQARKILEITSYTEVVLASPAADAAHPAFSNLFVQTEIVPNQPVIMCTRRPRSKTEQPPWMFHLMTVQDAEVQEVSYETDRMQFIGRGNTTNNPRVIKDSVALSGSDGPVLDPIVSIRYRLLLKPGQSAVVDMVIGIGDSREVCTGLMAKYQDRNLKNRAFEMSWTHSQVILRQINATEADAQLYNRIASSIIFANPILRADTAVIKSNFRGQSGLWSYSISGDIPIVLLHVHDSENISMVKQLVQAHAYWKLKGLAVDLVIWNEDYGTYRQALQEQILGLITASGGNFIADKPGGIFVRSAEQISHEDRILFKTVARVIIDDSKGPLTEQMVKRPSSKAIPAQLVASSDTRHVNSAFLKVPDDLLFRNGLGGFSPDGREYVIVTSVHQYTPAPWVNVMANEKFGTVISERGSAYTWGINAHEYRLTPWNNDPVGDTSGEAFYLRDEESGHFWSPLPWPAPGNTTYIARHGFGYSTFEHIENNIRSEMQVFVDGKESIKYFFLKVRNLGTGTRRLSLTGYMEWVLGELRHKSVMHVVTEADQETGALFATNRYNTVFAERVTFFVADDPSRNFTCDRSEFIGRNSTLRNPEAMRRTKLSGKTGAAIDPCGAIQINLELLAGQEKEIVFRLGTADNMHSAVHLVKSFAGVEKAAHALQMIKDFWDATLDSLQVQTPDPSTNVLANGWLTYQTLACRIWARSGYYQSGGAFGFRDQLQDVLSLLHSRPQLVRSQLLLHASRQFPQGDVQHWWHPPEGRGVRTRCSDDYLWLPYVLCRYLNTTGDKSILSERIGFIEGRLLNHDEESYYDMPHHSPLLETLYEHCKLSIRNGLRFGEHGIPLIGSGDWNDGMDHVGREGKGESVWLGFFLYYTLQEFEKVAVLNEDKDFAAECSKEAEKLRENIEANAWDGEWYRRAYFDDGTPLGTKQNEECRIDSISQSWSVISRAGDPERSRMAMESVSKYLVRKETGIIQLLEPPFDKSPLNPGYIKGYVPGVRENGGQYTHAAIWTLMANALLKNNERVWELFSMVNPINHGNSPETMRKYKVEPYVIAADIYARDPHSGRGGWTWYTGSAGWMYQFIIEYLLGITKDADRLSVQPCIPSAWESFKVKYRFGAATYNITYINNRNPDHNYIVRLNGEKQDEPIIPLVDTETVHEVVIE</sequence>
<feature type="transmembrane region" description="Helical" evidence="3">
    <location>
        <begin position="832"/>
        <end position="849"/>
    </location>
</feature>
<evidence type="ECO:0000313" key="8">
    <source>
        <dbReference type="Proteomes" id="UP000031408"/>
    </source>
</evidence>
<dbReference type="InterPro" id="IPR008928">
    <property type="entry name" value="6-hairpin_glycosidase_sf"/>
</dbReference>
<feature type="transmembrane region" description="Helical" evidence="3">
    <location>
        <begin position="855"/>
        <end position="876"/>
    </location>
</feature>
<dbReference type="Gene3D" id="1.50.10.10">
    <property type="match status" value="1"/>
</dbReference>
<dbReference type="InterPro" id="IPR033432">
    <property type="entry name" value="GH94_catalytic"/>
</dbReference>
<dbReference type="InterPro" id="IPR052047">
    <property type="entry name" value="GH94_Enzymes"/>
</dbReference>
<feature type="domain" description="Glycosyl hydrolase 94 supersandwich" evidence="4">
    <location>
        <begin position="1612"/>
        <end position="1888"/>
    </location>
</feature>
<keyword evidence="3" id="KW-0472">Membrane</keyword>
<evidence type="ECO:0000256" key="2">
    <source>
        <dbReference type="ARBA" id="ARBA00022679"/>
    </source>
</evidence>
<dbReference type="InterPro" id="IPR010383">
    <property type="entry name" value="Glyco_hydrolase_94_b-supersand"/>
</dbReference>
<dbReference type="SMART" id="SM01068">
    <property type="entry name" value="CBM_X"/>
    <property type="match status" value="2"/>
</dbReference>
<dbReference type="Pfam" id="PF10091">
    <property type="entry name" value="Glycoamylase"/>
    <property type="match status" value="1"/>
</dbReference>
<feature type="transmembrane region" description="Helical" evidence="3">
    <location>
        <begin position="979"/>
        <end position="1000"/>
    </location>
</feature>
<reference evidence="7 8" key="1">
    <citation type="submission" date="2014-11" db="EMBL/GenBank/DDBJ databases">
        <title>Genome sequence of Flavihumibacter solisilvae 3-3.</title>
        <authorList>
            <person name="Zhou G."/>
            <person name="Li M."/>
            <person name="Wang G."/>
        </authorList>
    </citation>
    <scope>NUCLEOTIDE SEQUENCE [LARGE SCALE GENOMIC DNA]</scope>
    <source>
        <strain evidence="7 8">3-3</strain>
    </source>
</reference>
<dbReference type="InterPro" id="IPR037824">
    <property type="entry name" value="GH94N_2_NdvB"/>
</dbReference>
<evidence type="ECO:0000259" key="5">
    <source>
        <dbReference type="Pfam" id="PF10091"/>
    </source>
</evidence>
<keyword evidence="3" id="KW-0812">Transmembrane</keyword>